<evidence type="ECO:0000313" key="9">
    <source>
        <dbReference type="EMBL" id="KYN37783.1"/>
    </source>
</evidence>
<feature type="region of interest" description="Disordered" evidence="6">
    <location>
        <begin position="849"/>
        <end position="875"/>
    </location>
</feature>
<feature type="compositionally biased region" description="Low complexity" evidence="6">
    <location>
        <begin position="818"/>
        <end position="833"/>
    </location>
</feature>
<feature type="compositionally biased region" description="Polar residues" evidence="6">
    <location>
        <begin position="849"/>
        <end position="866"/>
    </location>
</feature>
<dbReference type="SMART" id="SM00515">
    <property type="entry name" value="eIF5C"/>
    <property type="match status" value="1"/>
</dbReference>
<gene>
    <name evidence="9" type="ORF">ALC56_07982</name>
</gene>
<keyword evidence="4" id="KW-0810">Translation regulation</keyword>
<dbReference type="InterPro" id="IPR003890">
    <property type="entry name" value="MIF4G-like_typ-3"/>
</dbReference>
<protein>
    <submittedName>
        <fullName evidence="9">Eukaryotic translation initiation factor 4 gamma 3</fullName>
    </submittedName>
</protein>
<feature type="domain" description="MI" evidence="8">
    <location>
        <begin position="1907"/>
        <end position="2029"/>
    </location>
</feature>
<evidence type="ECO:0000259" key="8">
    <source>
        <dbReference type="PROSITE" id="PS51366"/>
    </source>
</evidence>
<evidence type="ECO:0000256" key="3">
    <source>
        <dbReference type="ARBA" id="ARBA00022553"/>
    </source>
</evidence>
<comment type="similarity">
    <text evidence="1">Belongs to the eukaryotic initiation factor 4G family.</text>
</comment>
<evidence type="ECO:0000256" key="6">
    <source>
        <dbReference type="SAM" id="MobiDB-lite"/>
    </source>
</evidence>
<evidence type="ECO:0000256" key="5">
    <source>
        <dbReference type="ARBA" id="ARBA00022917"/>
    </source>
</evidence>
<dbReference type="Pfam" id="PF02854">
    <property type="entry name" value="MIF4G"/>
    <property type="match status" value="1"/>
</dbReference>
<organism evidence="9 10">
    <name type="scientific">Trachymyrmex septentrionalis</name>
    <dbReference type="NCBI Taxonomy" id="34720"/>
    <lineage>
        <taxon>Eukaryota</taxon>
        <taxon>Metazoa</taxon>
        <taxon>Ecdysozoa</taxon>
        <taxon>Arthropoda</taxon>
        <taxon>Hexapoda</taxon>
        <taxon>Insecta</taxon>
        <taxon>Pterygota</taxon>
        <taxon>Neoptera</taxon>
        <taxon>Endopterygota</taxon>
        <taxon>Hymenoptera</taxon>
        <taxon>Apocrita</taxon>
        <taxon>Aculeata</taxon>
        <taxon>Formicoidea</taxon>
        <taxon>Formicidae</taxon>
        <taxon>Myrmicinae</taxon>
        <taxon>Trachymyrmex</taxon>
    </lineage>
</organism>
<dbReference type="Pfam" id="PF21140">
    <property type="entry name" value="eIF4G1-like_eIF4E-bd"/>
    <property type="match status" value="1"/>
</dbReference>
<evidence type="ECO:0000256" key="4">
    <source>
        <dbReference type="ARBA" id="ARBA00022845"/>
    </source>
</evidence>
<dbReference type="PANTHER" id="PTHR23253:SF78">
    <property type="entry name" value="EUKARYOTIC TRANSLATION INITIATION FACTOR 4G1, ISOFORM B-RELATED"/>
    <property type="match status" value="1"/>
</dbReference>
<feature type="compositionally biased region" description="Basic and acidic residues" evidence="6">
    <location>
        <begin position="1734"/>
        <end position="1743"/>
    </location>
</feature>
<dbReference type="GO" id="GO:0016281">
    <property type="term" value="C:eukaryotic translation initiation factor 4F complex"/>
    <property type="evidence" value="ECO:0007669"/>
    <property type="project" value="TreeGrafter"/>
</dbReference>
<dbReference type="CDD" id="cd11559">
    <property type="entry name" value="W2_eIF4G1_like"/>
    <property type="match status" value="1"/>
</dbReference>
<feature type="region of interest" description="Disordered" evidence="6">
    <location>
        <begin position="155"/>
        <end position="208"/>
    </location>
</feature>
<feature type="region of interest" description="Disordered" evidence="6">
    <location>
        <begin position="335"/>
        <end position="377"/>
    </location>
</feature>
<dbReference type="GO" id="GO:0003729">
    <property type="term" value="F:mRNA binding"/>
    <property type="evidence" value="ECO:0007669"/>
    <property type="project" value="TreeGrafter"/>
</dbReference>
<dbReference type="GO" id="GO:0006417">
    <property type="term" value="P:regulation of translation"/>
    <property type="evidence" value="ECO:0007669"/>
    <property type="project" value="UniProtKB-KW"/>
</dbReference>
<keyword evidence="5" id="KW-0648">Protein biosynthesis</keyword>
<dbReference type="InterPro" id="IPR003307">
    <property type="entry name" value="W2_domain"/>
</dbReference>
<feature type="compositionally biased region" description="Polar residues" evidence="6">
    <location>
        <begin position="537"/>
        <end position="550"/>
    </location>
</feature>
<feature type="compositionally biased region" description="Basic and acidic residues" evidence="6">
    <location>
        <begin position="1108"/>
        <end position="1122"/>
    </location>
</feature>
<feature type="compositionally biased region" description="Pro residues" evidence="6">
    <location>
        <begin position="362"/>
        <end position="371"/>
    </location>
</feature>
<dbReference type="SMART" id="SM00543">
    <property type="entry name" value="MIF4G"/>
    <property type="match status" value="1"/>
</dbReference>
<feature type="region of interest" description="Disordered" evidence="6">
    <location>
        <begin position="1"/>
        <end position="44"/>
    </location>
</feature>
<dbReference type="STRING" id="34720.A0A195FBI6"/>
<dbReference type="PROSITE" id="PS51363">
    <property type="entry name" value="W2"/>
    <property type="match status" value="1"/>
</dbReference>
<feature type="region of interest" description="Disordered" evidence="6">
    <location>
        <begin position="1276"/>
        <end position="1303"/>
    </location>
</feature>
<feature type="region of interest" description="Disordered" evidence="6">
    <location>
        <begin position="389"/>
        <end position="417"/>
    </location>
</feature>
<feature type="compositionally biased region" description="Basic and acidic residues" evidence="6">
    <location>
        <begin position="1033"/>
        <end position="1045"/>
    </location>
</feature>
<sequence length="2281" mass="252034">MSMPTKGKHHHLSHHHHPQQHHSQPQQHHQPQQQQPHHNPPQHQHQIILNQPVVHSPQTYSAVVTTNTRFLNAGCLAILADPTRRACDSTGGEKKKSDGNITQIYVLLEPSEDVASSGVWCHSHVTTSSLTCLMFTEWQVLTQFAELGRDVTLRRAGPRASKGGEGRRTILQRPQRNEGDDGRSLPGGDGRQGGWEKAGRRRRRRPTDRDDAREFVLLPHLPLRKYTSWSLVDDVGLSLTVDSEENNEDRGEDLNRVDETPRVRQSLLPLWRGREKQGKRRVVREALSHEGKSLAARRAALHPEEMVSRYGVSKEGAVGVAVGALAPMHMLPCSGTHHHHPLTASHPQNPQPGHNHHVHPGHQPPPPPSPSPHLNQLTHPQLTVNISHLGHHHHQHHQQQPPQQQPPQQQQQTQMPPQYRIAANRSEFHGNYSAQPGSQVGGNAASNVGVPTGRGPPPLGGIQTIGQSAAGIPPGGPAGGQAPSQAPTPGVQSQPPQGPAPTTTPPVHTPSPQEMGKQAHLQTQQQSLQQVYVSTQNRPASQSYYQTGPRPQQPRGLSHRGGQGASGTPVVGMAGVGGGGGQPPAIYPHPAGLPVQASSAMYLSQSQVHSLHTGPHQQSVYPINSQIPIHQFSGPPQRHQPQNQSFYQTFQTPPPMLPNVFAGYHAPTQHGYYYAASNTMSLTRASTSAVSGGAQHVAGPLAGTQGAPVIPQGTLQQPTQQAQPLPPMGIPLSQTDVYSGHNGGVTNTNSTTRSRKPRGQNAILDIVNPLTGKNISDEIYKDNETTQSGESSNRETPQPQNNGAEVIADFAARVAKAATEGSETVSTSASETAPNTIQTTAQTSLSNIHTNSANDTNSRCSSSPPMTKNIAGAGASKTVSTINSQSSLGTCSNATQSDSNIAKTESKALQLPVKEFQPRSEIKSVTIEESSPVVSSVVAVANKDTISVQLTAPIVNTETTAVTATVMAETESETVGTTGAVTAAGEIPKPSATASTANPVPTREPFPNLASKTSSNSPPRRKPNATELPSNTKEQKERKTREKSLGSRGATPTPVVHNQAADHHHQKTNGDAAGDKTEAEVVHPRNEIQQKPSDGKAMQKQKSKNKVKLRELNRKGAEKEGTDMDAFVNTVSTAKTAENKQDNKEQHAPAPKDSNKESNKEISKDIKEQDYESKKEKEILPVHAKTEKHVSTEVSKDSTPAQQAPHVVEKPPISKDSSTKSEDSTFNALPATNPNDVVDHAAVIEEMHLEAMVAQKNEENFKVSALHASNDEKATTIPSVNTEKKQEVEVSSDSGNAPSEIAAPNVNKAAPPLLKYFYKEGQWSPVNMTGRKSYDREFLLRLQFDPHSKQKPANLPNLQAVLKDSLQNTHNTMDLRAFKDANITRHDSLMPGFAKANISTRPPPTSRKSESRGKPKPNNKNVITFSLSLREDVKLRETENAWKPTRLKQLNQTEEEAKSEALYKRVRSVLNKLTPQKFSTLVEQVRSLPIDTQERLQGVINLVFEKAVDEPSFSVEYALLCKELAQMEVAGYEGQDSSVSFKKLIITRCQKEFEKNPIDDVARNRKLKEIDDCHDLEKKKELQLALEEEERRIRVKSVGNIRFIGELYRQQILTTKIMHRCIRHLLDQNDEDNLECLCKLLTTIGKDLELKGQQANTDEMQEYFNRMQEIVARKGHSKISSRIRFMLQDVIDLRANKWIPRRNDNNPKTIDQIQKEAESERLDMQVNSVPLNTARKDDRNNDRKRNRGLGGPTDDGWSQPVGRVRPATYSVETAKLKNKPPPMDDMQLGNRASYLWRATNPSNNSKTISSNKFACLENMSNLDQDKRMPPLPLSGSRSTGPRECSRDYKSYDGRSSRNGTQSGSASSRESHSLLDTSQTRKVSMLPPVLKSASQSGAINHKAMSEQEFTKAYNSILKHYMEEPIIENTALEIQQKFDSATFAKLTRECINHVLEKSPIERELISKLLSHLLRQKILPVECFKNGLGEVLEIVDDLVIDIPKIWTYIAEILSHSIEDGAIALSELESTCISLRRQGFVGKFLGELLMKVSRNKGPKWLADKWDQSNLQLHTLIDPERENAEKIIQEYNLEFLTGDYNSAEDSTVIEQLSLEKIQENLVRLMQENTSFDEICSWITANVGDRKKDPMFIRHLMTAILQTTLERPHGAWKLNIESFISLQTLIQRFVDANELLELQCLYAIQKYMKLLEFPPGVLVAIMNRLWMDNVISSDAFLTWQRKKPTQLADKEGHSVCLVTLTSFFTDLQEPDDNSSLEELSTSANQGC</sequence>
<dbReference type="Proteomes" id="UP000078541">
    <property type="component" value="Unassembled WGS sequence"/>
</dbReference>
<evidence type="ECO:0000259" key="7">
    <source>
        <dbReference type="PROSITE" id="PS51363"/>
    </source>
</evidence>
<feature type="region of interest" description="Disordered" evidence="6">
    <location>
        <begin position="739"/>
        <end position="769"/>
    </location>
</feature>
<feature type="region of interest" description="Disordered" evidence="6">
    <location>
        <begin position="973"/>
        <end position="1233"/>
    </location>
</feature>
<dbReference type="Gene3D" id="1.25.40.180">
    <property type="match status" value="3"/>
</dbReference>
<feature type="compositionally biased region" description="Low complexity" evidence="6">
    <location>
        <begin position="973"/>
        <end position="986"/>
    </location>
</feature>
<dbReference type="Pfam" id="PF02847">
    <property type="entry name" value="MA3"/>
    <property type="match status" value="1"/>
</dbReference>
<feature type="compositionally biased region" description="Low complexity" evidence="6">
    <location>
        <begin position="521"/>
        <end position="536"/>
    </location>
</feature>
<dbReference type="InterPro" id="IPR016024">
    <property type="entry name" value="ARM-type_fold"/>
</dbReference>
<feature type="compositionally biased region" description="Basic and acidic residues" evidence="6">
    <location>
        <begin position="1153"/>
        <end position="1196"/>
    </location>
</feature>
<feature type="region of interest" description="Disordered" evidence="6">
    <location>
        <begin position="818"/>
        <end position="837"/>
    </location>
</feature>
<feature type="compositionally biased region" description="Low complexity" evidence="6">
    <location>
        <begin position="398"/>
        <end position="417"/>
    </location>
</feature>
<feature type="compositionally biased region" description="Basic and acidic residues" evidence="6">
    <location>
        <begin position="1843"/>
        <end position="1855"/>
    </location>
</feature>
<dbReference type="InterPro" id="IPR003891">
    <property type="entry name" value="Initiation_fac_eIF4g_MI"/>
</dbReference>
<dbReference type="InterPro" id="IPR049485">
    <property type="entry name" value="eIF4G1-like_eIF4E-bd"/>
</dbReference>
<dbReference type="PANTHER" id="PTHR23253">
    <property type="entry name" value="EUKARYOTIC TRANSLATION INITIATION FACTOR 4 GAMMA"/>
    <property type="match status" value="1"/>
</dbReference>
<dbReference type="GO" id="GO:0003743">
    <property type="term" value="F:translation initiation factor activity"/>
    <property type="evidence" value="ECO:0007669"/>
    <property type="project" value="UniProtKB-KW"/>
</dbReference>
<feature type="region of interest" description="Disordered" evidence="6">
    <location>
        <begin position="1394"/>
        <end position="1421"/>
    </location>
</feature>
<evidence type="ECO:0000313" key="10">
    <source>
        <dbReference type="Proteomes" id="UP000078541"/>
    </source>
</evidence>
<keyword evidence="3" id="KW-0597">Phosphoprotein</keyword>
<evidence type="ECO:0000256" key="1">
    <source>
        <dbReference type="ARBA" id="ARBA00005775"/>
    </source>
</evidence>
<feature type="region of interest" description="Disordered" evidence="6">
    <location>
        <begin position="1717"/>
        <end position="1764"/>
    </location>
</feature>
<feature type="compositionally biased region" description="Polar residues" evidence="6">
    <location>
        <begin position="1856"/>
        <end position="1880"/>
    </location>
</feature>
<feature type="compositionally biased region" description="Basic residues" evidence="6">
    <location>
        <begin position="1"/>
        <end position="20"/>
    </location>
</feature>
<dbReference type="PROSITE" id="PS51366">
    <property type="entry name" value="MI"/>
    <property type="match status" value="1"/>
</dbReference>
<feature type="region of interest" description="Disordered" evidence="6">
    <location>
        <begin position="1821"/>
        <end position="1880"/>
    </location>
</feature>
<feature type="compositionally biased region" description="Basic and acidic residues" evidence="6">
    <location>
        <begin position="1073"/>
        <end position="1088"/>
    </location>
</feature>
<dbReference type="EMBL" id="KQ981693">
    <property type="protein sequence ID" value="KYN37783.1"/>
    <property type="molecule type" value="Genomic_DNA"/>
</dbReference>
<reference evidence="9 10" key="1">
    <citation type="submission" date="2016-03" db="EMBL/GenBank/DDBJ databases">
        <title>Trachymyrmex septentrionalis WGS genome.</title>
        <authorList>
            <person name="Nygaard S."/>
            <person name="Hu H."/>
            <person name="Boomsma J."/>
            <person name="Zhang G."/>
        </authorList>
    </citation>
    <scope>NUCLEOTIDE SEQUENCE [LARGE SCALE GENOMIC DNA]</scope>
    <source>
        <strain evidence="9">Tsep2-gDNA-1</strain>
        <tissue evidence="9">Whole body</tissue>
    </source>
</reference>
<feature type="compositionally biased region" description="Low complexity" evidence="6">
    <location>
        <begin position="480"/>
        <end position="495"/>
    </location>
</feature>
<feature type="region of interest" description="Disordered" evidence="6">
    <location>
        <begin position="429"/>
        <end position="569"/>
    </location>
</feature>
<keyword evidence="2 9" id="KW-0396">Initiation factor</keyword>
<dbReference type="FunFam" id="1.25.40.180:FF:000042">
    <property type="entry name" value="Eukaryotic translation initiation factor 4 gamma"/>
    <property type="match status" value="1"/>
</dbReference>
<proteinExistence type="inferred from homology"/>
<feature type="domain" description="W2" evidence="7">
    <location>
        <begin position="2103"/>
        <end position="2271"/>
    </location>
</feature>
<keyword evidence="10" id="KW-1185">Reference proteome</keyword>
<feature type="compositionally biased region" description="Low complexity" evidence="6">
    <location>
        <begin position="21"/>
        <end position="44"/>
    </location>
</feature>
<evidence type="ECO:0000256" key="2">
    <source>
        <dbReference type="ARBA" id="ARBA00022540"/>
    </source>
</evidence>
<accession>A0A195FBI6</accession>
<dbReference type="SMART" id="SM00544">
    <property type="entry name" value="MA3"/>
    <property type="match status" value="1"/>
</dbReference>
<feature type="compositionally biased region" description="Basic and acidic residues" evidence="6">
    <location>
        <begin position="1137"/>
        <end position="1147"/>
    </location>
</feature>
<dbReference type="SUPFAM" id="SSF48371">
    <property type="entry name" value="ARM repeat"/>
    <property type="match status" value="3"/>
</dbReference>
<feature type="compositionally biased region" description="Basic and acidic residues" evidence="6">
    <location>
        <begin position="1207"/>
        <end position="1223"/>
    </location>
</feature>
<name>A0A195FBI6_9HYME</name>
<feature type="compositionally biased region" description="Pro residues" evidence="6">
    <location>
        <begin position="496"/>
        <end position="509"/>
    </location>
</feature>